<dbReference type="SUPFAM" id="SSF56645">
    <property type="entry name" value="Acyl-CoA dehydrogenase NM domain-like"/>
    <property type="match status" value="1"/>
</dbReference>
<dbReference type="Pfam" id="PF00441">
    <property type="entry name" value="Acyl-CoA_dh_1"/>
    <property type="match status" value="1"/>
</dbReference>
<evidence type="ECO:0000256" key="4">
    <source>
        <dbReference type="ARBA" id="ARBA00022827"/>
    </source>
</evidence>
<evidence type="ECO:0000256" key="6">
    <source>
        <dbReference type="RuleBase" id="RU362125"/>
    </source>
</evidence>
<keyword evidence="4 6" id="KW-0274">FAD</keyword>
<evidence type="ECO:0000259" key="9">
    <source>
        <dbReference type="Pfam" id="PF02771"/>
    </source>
</evidence>
<dbReference type="Gene3D" id="2.40.110.10">
    <property type="entry name" value="Butyryl-CoA Dehydrogenase, subunit A, domain 2"/>
    <property type="match status" value="1"/>
</dbReference>
<dbReference type="InterPro" id="IPR013786">
    <property type="entry name" value="AcylCoA_DH/ox_N"/>
</dbReference>
<dbReference type="EMBL" id="BMZH01000005">
    <property type="protein sequence ID" value="GHA92691.1"/>
    <property type="molecule type" value="Genomic_DNA"/>
</dbReference>
<keyword evidence="11" id="KW-1185">Reference proteome</keyword>
<proteinExistence type="inferred from homology"/>
<dbReference type="Pfam" id="PF02770">
    <property type="entry name" value="Acyl-CoA_dh_M"/>
    <property type="match status" value="1"/>
</dbReference>
<protein>
    <submittedName>
        <fullName evidence="10">Isovaleryl-CoA dehydrogenase</fullName>
    </submittedName>
</protein>
<dbReference type="PANTHER" id="PTHR43884">
    <property type="entry name" value="ACYL-COA DEHYDROGENASE"/>
    <property type="match status" value="1"/>
</dbReference>
<evidence type="ECO:0000256" key="2">
    <source>
        <dbReference type="ARBA" id="ARBA00009347"/>
    </source>
</evidence>
<dbReference type="Gene3D" id="1.20.140.10">
    <property type="entry name" value="Butyryl-CoA Dehydrogenase, subunit A, domain 3"/>
    <property type="match status" value="1"/>
</dbReference>
<reference evidence="10" key="1">
    <citation type="journal article" date="2014" name="Int. J. Syst. Evol. Microbiol.">
        <title>Complete genome sequence of Corynebacterium casei LMG S-19264T (=DSM 44701T), isolated from a smear-ripened cheese.</title>
        <authorList>
            <consortium name="US DOE Joint Genome Institute (JGI-PGF)"/>
            <person name="Walter F."/>
            <person name="Albersmeier A."/>
            <person name="Kalinowski J."/>
            <person name="Ruckert C."/>
        </authorList>
    </citation>
    <scope>NUCLEOTIDE SEQUENCE</scope>
    <source>
        <strain evidence="10">KCTC 32513</strain>
    </source>
</reference>
<comment type="caution">
    <text evidence="10">The sequence shown here is derived from an EMBL/GenBank/DDBJ whole genome shotgun (WGS) entry which is preliminary data.</text>
</comment>
<dbReference type="InterPro" id="IPR009075">
    <property type="entry name" value="AcylCo_DH/oxidase_C"/>
</dbReference>
<dbReference type="GO" id="GO:0050660">
    <property type="term" value="F:flavin adenine dinucleotide binding"/>
    <property type="evidence" value="ECO:0007669"/>
    <property type="project" value="InterPro"/>
</dbReference>
<evidence type="ECO:0000259" key="8">
    <source>
        <dbReference type="Pfam" id="PF02770"/>
    </source>
</evidence>
<dbReference type="Proteomes" id="UP000634004">
    <property type="component" value="Unassembled WGS sequence"/>
</dbReference>
<keyword evidence="5 6" id="KW-0560">Oxidoreductase</keyword>
<dbReference type="CDD" id="cd00567">
    <property type="entry name" value="ACAD"/>
    <property type="match status" value="1"/>
</dbReference>
<gene>
    <name evidence="10" type="ORF">GCM10009069_14640</name>
</gene>
<dbReference type="SUPFAM" id="SSF47203">
    <property type="entry name" value="Acyl-CoA dehydrogenase C-terminal domain-like"/>
    <property type="match status" value="1"/>
</dbReference>
<dbReference type="AlphaFoldDB" id="A0A8J3CSI0"/>
<comment type="similarity">
    <text evidence="2 6">Belongs to the acyl-CoA dehydrogenase family.</text>
</comment>
<dbReference type="InterPro" id="IPR036250">
    <property type="entry name" value="AcylCo_DH-like_C"/>
</dbReference>
<sequence>MALVLNEDEVMLRDTAEGFFATKAPIKALRTLRDTNDETGFDRTLWSEMADMGFAGIAIGEDHGGVDMGFQAAGLLAEQMGRNLTASPFLSTAILAATVLREAGSDDQKNTWLPKIAAGETIMAVALDEGPKHNPAGIETTAVKSGNGFKLNGSKAMVIDGHAADTLIVAAKTNDGLAFFLVDPKAKGVAIERTIMVDAHNAARIDLDDVEVDGDALIGETNSEDALRKVLAAGRGVVAAELLGAGGEAFRTTVEYIKERKQFGVPVGSFQALQHRSSHLYTELEISRSAVLGALSALDAGDPKADRYCSMAKSKLGDVAKLAALEGVQMFGGVGMTDEYDIGLFLKRVRVLQELLGDAAYHQNEHAKANKF</sequence>
<reference evidence="10" key="2">
    <citation type="submission" date="2020-09" db="EMBL/GenBank/DDBJ databases">
        <authorList>
            <person name="Sun Q."/>
            <person name="Kim S."/>
        </authorList>
    </citation>
    <scope>NUCLEOTIDE SEQUENCE</scope>
    <source>
        <strain evidence="10">KCTC 32513</strain>
    </source>
</reference>
<keyword evidence="3 6" id="KW-0285">Flavoprotein</keyword>
<feature type="domain" description="Acyl-CoA dehydrogenase/oxidase N-terminal" evidence="9">
    <location>
        <begin position="6"/>
        <end position="120"/>
    </location>
</feature>
<evidence type="ECO:0000259" key="7">
    <source>
        <dbReference type="Pfam" id="PF00441"/>
    </source>
</evidence>
<dbReference type="Gene3D" id="1.10.540.10">
    <property type="entry name" value="Acyl-CoA dehydrogenase/oxidase, N-terminal domain"/>
    <property type="match status" value="1"/>
</dbReference>
<dbReference type="InterPro" id="IPR037069">
    <property type="entry name" value="AcylCoA_DH/ox_N_sf"/>
</dbReference>
<evidence type="ECO:0000313" key="11">
    <source>
        <dbReference type="Proteomes" id="UP000634004"/>
    </source>
</evidence>
<evidence type="ECO:0000256" key="3">
    <source>
        <dbReference type="ARBA" id="ARBA00022630"/>
    </source>
</evidence>
<comment type="cofactor">
    <cofactor evidence="1 6">
        <name>FAD</name>
        <dbReference type="ChEBI" id="CHEBI:57692"/>
    </cofactor>
</comment>
<accession>A0A8J3CSI0</accession>
<organism evidence="10 11">
    <name type="scientific">Algimonas arctica</name>
    <dbReference type="NCBI Taxonomy" id="1479486"/>
    <lineage>
        <taxon>Bacteria</taxon>
        <taxon>Pseudomonadati</taxon>
        <taxon>Pseudomonadota</taxon>
        <taxon>Alphaproteobacteria</taxon>
        <taxon>Maricaulales</taxon>
        <taxon>Robiginitomaculaceae</taxon>
        <taxon>Algimonas</taxon>
    </lineage>
</organism>
<evidence type="ECO:0000256" key="5">
    <source>
        <dbReference type="ARBA" id="ARBA00023002"/>
    </source>
</evidence>
<dbReference type="RefSeq" id="WP_189496976.1">
    <property type="nucleotide sequence ID" value="NZ_BMZH01000005.1"/>
</dbReference>
<feature type="domain" description="Acyl-CoA oxidase/dehydrogenase middle" evidence="8">
    <location>
        <begin position="134"/>
        <end position="210"/>
    </location>
</feature>
<dbReference type="Pfam" id="PF02771">
    <property type="entry name" value="Acyl-CoA_dh_N"/>
    <property type="match status" value="1"/>
</dbReference>
<dbReference type="InterPro" id="IPR006091">
    <property type="entry name" value="Acyl-CoA_Oxase/DH_mid-dom"/>
</dbReference>
<dbReference type="InterPro" id="IPR009100">
    <property type="entry name" value="AcylCoA_DH/oxidase_NM_dom_sf"/>
</dbReference>
<evidence type="ECO:0000256" key="1">
    <source>
        <dbReference type="ARBA" id="ARBA00001974"/>
    </source>
</evidence>
<dbReference type="InterPro" id="IPR046373">
    <property type="entry name" value="Acyl-CoA_Oxase/DH_mid-dom_sf"/>
</dbReference>
<evidence type="ECO:0000313" key="10">
    <source>
        <dbReference type="EMBL" id="GHA92691.1"/>
    </source>
</evidence>
<name>A0A8J3CSI0_9PROT</name>
<dbReference type="PANTHER" id="PTHR43884:SF20">
    <property type="entry name" value="ACYL-COA DEHYDROGENASE FADE28"/>
    <property type="match status" value="1"/>
</dbReference>
<feature type="domain" description="Acyl-CoA dehydrogenase/oxidase C-terminal" evidence="7">
    <location>
        <begin position="228"/>
        <end position="365"/>
    </location>
</feature>
<dbReference type="GO" id="GO:0003995">
    <property type="term" value="F:acyl-CoA dehydrogenase activity"/>
    <property type="evidence" value="ECO:0007669"/>
    <property type="project" value="TreeGrafter"/>
</dbReference>